<dbReference type="Pfam" id="PF01863">
    <property type="entry name" value="YgjP-like"/>
    <property type="match status" value="1"/>
</dbReference>
<dbReference type="InterPro" id="IPR053136">
    <property type="entry name" value="UTP_pyrophosphatase-like"/>
</dbReference>
<evidence type="ECO:0000259" key="2">
    <source>
        <dbReference type="Pfam" id="PF01863"/>
    </source>
</evidence>
<keyword evidence="4" id="KW-1185">Reference proteome</keyword>
<dbReference type="RefSeq" id="WP_088817567.1">
    <property type="nucleotide sequence ID" value="NZ_FYEZ01000001.1"/>
</dbReference>
<dbReference type="CDD" id="cd07344">
    <property type="entry name" value="M48_yhfN_like"/>
    <property type="match status" value="1"/>
</dbReference>
<dbReference type="Gene3D" id="3.30.2010.10">
    <property type="entry name" value="Metalloproteases ('zincins'), catalytic domain"/>
    <property type="match status" value="1"/>
</dbReference>
<evidence type="ECO:0000313" key="4">
    <source>
        <dbReference type="Proteomes" id="UP000198122"/>
    </source>
</evidence>
<gene>
    <name evidence="3" type="ORF">SAMN05445756_0585</name>
</gene>
<dbReference type="PANTHER" id="PTHR30399">
    <property type="entry name" value="UNCHARACTERIZED PROTEIN YGJP"/>
    <property type="match status" value="1"/>
</dbReference>
<feature type="region of interest" description="Disordered" evidence="1">
    <location>
        <begin position="166"/>
        <end position="201"/>
    </location>
</feature>
<dbReference type="InterPro" id="IPR002725">
    <property type="entry name" value="YgjP-like_metallopeptidase"/>
</dbReference>
<reference evidence="3 4" key="1">
    <citation type="submission" date="2017-06" db="EMBL/GenBank/DDBJ databases">
        <authorList>
            <person name="Kim H.J."/>
            <person name="Triplett B.A."/>
        </authorList>
    </citation>
    <scope>NUCLEOTIDE SEQUENCE [LARGE SCALE GENOMIC DNA]</scope>
    <source>
        <strain evidence="3 4">DSM 22179</strain>
    </source>
</reference>
<feature type="domain" description="YgjP-like metallopeptidase" evidence="2">
    <location>
        <begin position="39"/>
        <end position="155"/>
    </location>
</feature>
<protein>
    <recommendedName>
        <fullName evidence="2">YgjP-like metallopeptidase domain-containing protein</fullName>
    </recommendedName>
</protein>
<proteinExistence type="predicted"/>
<organism evidence="3 4">
    <name type="scientific">Kytococcus aerolatus</name>
    <dbReference type="NCBI Taxonomy" id="592308"/>
    <lineage>
        <taxon>Bacteria</taxon>
        <taxon>Bacillati</taxon>
        <taxon>Actinomycetota</taxon>
        <taxon>Actinomycetes</taxon>
        <taxon>Micrococcales</taxon>
        <taxon>Kytococcaceae</taxon>
        <taxon>Kytococcus</taxon>
    </lineage>
</organism>
<evidence type="ECO:0000313" key="3">
    <source>
        <dbReference type="EMBL" id="SNC61930.1"/>
    </source>
</evidence>
<dbReference type="Proteomes" id="UP000198122">
    <property type="component" value="Unassembled WGS sequence"/>
</dbReference>
<dbReference type="EMBL" id="FYEZ01000001">
    <property type="protein sequence ID" value="SNC61930.1"/>
    <property type="molecule type" value="Genomic_DNA"/>
</dbReference>
<name>A0A212T7T6_9MICO</name>
<feature type="compositionally biased region" description="Pro residues" evidence="1">
    <location>
        <begin position="182"/>
        <end position="192"/>
    </location>
</feature>
<dbReference type="AlphaFoldDB" id="A0A212T7T6"/>
<sequence>MDERPEVVITRSTRRRKTLSARRVDGAVHVAVPAGMPPELERQQVDALVEKVLRKEWRARDAGALRRRAERISQRYFDGRAEVASITWSGRQRQRWGSCQPRRRVVILSDALATMPDWVIDAVVVHELAHLFVPGHGPEFRALVTRYPDYDRAMAFLDGVAHGWRVPPPGAGQVRPGSSPDSPGPSDSPEPLDPSESSACP</sequence>
<dbReference type="OrthoDB" id="9811177at2"/>
<dbReference type="PANTHER" id="PTHR30399:SF1">
    <property type="entry name" value="UTP PYROPHOSPHATASE"/>
    <property type="match status" value="1"/>
</dbReference>
<accession>A0A212T7T6</accession>
<evidence type="ECO:0000256" key="1">
    <source>
        <dbReference type="SAM" id="MobiDB-lite"/>
    </source>
</evidence>